<dbReference type="PANTHER" id="PTHR12271">
    <property type="entry name" value="POLY A POLYMERASE CID PAP -RELATED"/>
    <property type="match status" value="1"/>
</dbReference>
<dbReference type="EC" id="2.7.7.19" evidence="4"/>
<dbReference type="InterPro" id="IPR054708">
    <property type="entry name" value="MTPAP-like_central"/>
</dbReference>
<dbReference type="OrthoDB" id="2274644at2759"/>
<dbReference type="GeneID" id="54481822"/>
<dbReference type="Pfam" id="PF03828">
    <property type="entry name" value="PAP_assoc"/>
    <property type="match status" value="1"/>
</dbReference>
<feature type="compositionally biased region" description="Polar residues" evidence="8">
    <location>
        <begin position="815"/>
        <end position="824"/>
    </location>
</feature>
<comment type="cofactor">
    <cofactor evidence="1">
        <name>Mn(2+)</name>
        <dbReference type="ChEBI" id="CHEBI:29035"/>
    </cofactor>
</comment>
<dbReference type="GO" id="GO:0046872">
    <property type="term" value="F:metal ion binding"/>
    <property type="evidence" value="ECO:0007669"/>
    <property type="project" value="UniProtKB-KW"/>
</dbReference>
<accession>A0A6A6WM83</accession>
<dbReference type="PANTHER" id="PTHR12271:SF113">
    <property type="entry name" value="POLY(A) RNA POLYMERASE CID11"/>
    <property type="match status" value="1"/>
</dbReference>
<evidence type="ECO:0000313" key="12">
    <source>
        <dbReference type="Proteomes" id="UP000799437"/>
    </source>
</evidence>
<feature type="region of interest" description="Disordered" evidence="8">
    <location>
        <begin position="661"/>
        <end position="688"/>
    </location>
</feature>
<dbReference type="GO" id="GO:0010605">
    <property type="term" value="P:negative regulation of macromolecule metabolic process"/>
    <property type="evidence" value="ECO:0007669"/>
    <property type="project" value="UniProtKB-ARBA"/>
</dbReference>
<feature type="region of interest" description="Disordered" evidence="8">
    <location>
        <begin position="717"/>
        <end position="747"/>
    </location>
</feature>
<feature type="compositionally biased region" description="Basic and acidic residues" evidence="8">
    <location>
        <begin position="910"/>
        <end position="919"/>
    </location>
</feature>
<keyword evidence="7" id="KW-0460">Magnesium</keyword>
<proteinExistence type="inferred from homology"/>
<keyword evidence="12" id="KW-1185">Reference proteome</keyword>
<dbReference type="RefSeq" id="XP_033605714.1">
    <property type="nucleotide sequence ID" value="XM_033740768.1"/>
</dbReference>
<feature type="region of interest" description="Disordered" evidence="8">
    <location>
        <begin position="1"/>
        <end position="88"/>
    </location>
</feature>
<feature type="compositionally biased region" description="Low complexity" evidence="8">
    <location>
        <begin position="26"/>
        <end position="38"/>
    </location>
</feature>
<feature type="region of interest" description="Disordered" evidence="8">
    <location>
        <begin position="910"/>
        <end position="961"/>
    </location>
</feature>
<evidence type="ECO:0000256" key="2">
    <source>
        <dbReference type="ARBA" id="ARBA00001946"/>
    </source>
</evidence>
<feature type="domain" description="PAP-associated" evidence="9">
    <location>
        <begin position="343"/>
        <end position="403"/>
    </location>
</feature>
<feature type="compositionally biased region" description="Low complexity" evidence="8">
    <location>
        <begin position="1092"/>
        <end position="1102"/>
    </location>
</feature>
<name>A0A6A6WM83_9PEZI</name>
<dbReference type="Pfam" id="PF22600">
    <property type="entry name" value="MTPAP-like_central"/>
    <property type="match status" value="1"/>
</dbReference>
<feature type="compositionally biased region" description="Polar residues" evidence="8">
    <location>
        <begin position="875"/>
        <end position="888"/>
    </location>
</feature>
<feature type="region of interest" description="Disordered" evidence="8">
    <location>
        <begin position="469"/>
        <end position="522"/>
    </location>
</feature>
<evidence type="ECO:0000256" key="5">
    <source>
        <dbReference type="ARBA" id="ARBA00022679"/>
    </source>
</evidence>
<dbReference type="EMBL" id="ML996565">
    <property type="protein sequence ID" value="KAF2763263.1"/>
    <property type="molecule type" value="Genomic_DNA"/>
</dbReference>
<evidence type="ECO:0000259" key="10">
    <source>
        <dbReference type="Pfam" id="PF22600"/>
    </source>
</evidence>
<evidence type="ECO:0000256" key="4">
    <source>
        <dbReference type="ARBA" id="ARBA00012388"/>
    </source>
</evidence>
<comment type="cofactor">
    <cofactor evidence="2">
        <name>Mg(2+)</name>
        <dbReference type="ChEBI" id="CHEBI:18420"/>
    </cofactor>
</comment>
<dbReference type="InterPro" id="IPR002058">
    <property type="entry name" value="PAP_assoc"/>
</dbReference>
<feature type="compositionally biased region" description="Polar residues" evidence="8">
    <location>
        <begin position="995"/>
        <end position="1013"/>
    </location>
</feature>
<dbReference type="CDD" id="cd05402">
    <property type="entry name" value="NT_PAP_TUTase"/>
    <property type="match status" value="1"/>
</dbReference>
<dbReference type="Proteomes" id="UP000799437">
    <property type="component" value="Unassembled WGS sequence"/>
</dbReference>
<evidence type="ECO:0000313" key="11">
    <source>
        <dbReference type="EMBL" id="KAF2763263.1"/>
    </source>
</evidence>
<dbReference type="Gene3D" id="1.10.1410.10">
    <property type="match status" value="1"/>
</dbReference>
<dbReference type="GO" id="GO:0031123">
    <property type="term" value="P:RNA 3'-end processing"/>
    <property type="evidence" value="ECO:0007669"/>
    <property type="project" value="TreeGrafter"/>
</dbReference>
<feature type="region of interest" description="Disordered" evidence="8">
    <location>
        <begin position="582"/>
        <end position="605"/>
    </location>
</feature>
<feature type="compositionally biased region" description="Polar residues" evidence="8">
    <location>
        <begin position="1037"/>
        <end position="1047"/>
    </location>
</feature>
<evidence type="ECO:0000256" key="1">
    <source>
        <dbReference type="ARBA" id="ARBA00001936"/>
    </source>
</evidence>
<evidence type="ECO:0000256" key="7">
    <source>
        <dbReference type="ARBA" id="ARBA00022842"/>
    </source>
</evidence>
<dbReference type="InterPro" id="IPR043519">
    <property type="entry name" value="NT_sf"/>
</dbReference>
<dbReference type="GO" id="GO:1990817">
    <property type="term" value="F:poly(A) RNA polymerase activity"/>
    <property type="evidence" value="ECO:0007669"/>
    <property type="project" value="UniProtKB-EC"/>
</dbReference>
<evidence type="ECO:0000256" key="8">
    <source>
        <dbReference type="SAM" id="MobiDB-lite"/>
    </source>
</evidence>
<feature type="compositionally biased region" description="Polar residues" evidence="8">
    <location>
        <begin position="920"/>
        <end position="929"/>
    </location>
</feature>
<evidence type="ECO:0000259" key="9">
    <source>
        <dbReference type="Pfam" id="PF03828"/>
    </source>
</evidence>
<feature type="compositionally biased region" description="Polar residues" evidence="8">
    <location>
        <begin position="1054"/>
        <end position="1077"/>
    </location>
</feature>
<evidence type="ECO:0000256" key="3">
    <source>
        <dbReference type="ARBA" id="ARBA00008593"/>
    </source>
</evidence>
<keyword evidence="5" id="KW-0808">Transferase</keyword>
<feature type="compositionally biased region" description="Basic residues" evidence="8">
    <location>
        <begin position="1081"/>
        <end position="1091"/>
    </location>
</feature>
<comment type="similarity">
    <text evidence="3">Belongs to the DNA polymerase type-B-like family.</text>
</comment>
<evidence type="ECO:0000256" key="6">
    <source>
        <dbReference type="ARBA" id="ARBA00022723"/>
    </source>
</evidence>
<gene>
    <name evidence="11" type="ORF">EJ05DRAFT_32206</name>
</gene>
<dbReference type="Gene3D" id="3.30.460.10">
    <property type="entry name" value="Beta Polymerase, domain 2"/>
    <property type="match status" value="1"/>
</dbReference>
<reference evidence="11" key="1">
    <citation type="journal article" date="2020" name="Stud. Mycol.">
        <title>101 Dothideomycetes genomes: a test case for predicting lifestyles and emergence of pathogens.</title>
        <authorList>
            <person name="Haridas S."/>
            <person name="Albert R."/>
            <person name="Binder M."/>
            <person name="Bloem J."/>
            <person name="Labutti K."/>
            <person name="Salamov A."/>
            <person name="Andreopoulos B."/>
            <person name="Baker S."/>
            <person name="Barry K."/>
            <person name="Bills G."/>
            <person name="Bluhm B."/>
            <person name="Cannon C."/>
            <person name="Castanera R."/>
            <person name="Culley D."/>
            <person name="Daum C."/>
            <person name="Ezra D."/>
            <person name="Gonzalez J."/>
            <person name="Henrissat B."/>
            <person name="Kuo A."/>
            <person name="Liang C."/>
            <person name="Lipzen A."/>
            <person name="Lutzoni F."/>
            <person name="Magnuson J."/>
            <person name="Mondo S."/>
            <person name="Nolan M."/>
            <person name="Ohm R."/>
            <person name="Pangilinan J."/>
            <person name="Park H.-J."/>
            <person name="Ramirez L."/>
            <person name="Alfaro M."/>
            <person name="Sun H."/>
            <person name="Tritt A."/>
            <person name="Yoshinaga Y."/>
            <person name="Zwiers L.-H."/>
            <person name="Turgeon B."/>
            <person name="Goodwin S."/>
            <person name="Spatafora J."/>
            <person name="Crous P."/>
            <person name="Grigoriev I."/>
        </authorList>
    </citation>
    <scope>NUCLEOTIDE SEQUENCE</scope>
    <source>
        <strain evidence="11">CBS 121739</strain>
    </source>
</reference>
<dbReference type="SUPFAM" id="SSF81301">
    <property type="entry name" value="Nucleotidyltransferase"/>
    <property type="match status" value="1"/>
</dbReference>
<feature type="domain" description="Poly(A) RNA polymerase mitochondrial-like central palm" evidence="10">
    <location>
        <begin position="122"/>
        <end position="254"/>
    </location>
</feature>
<feature type="compositionally biased region" description="Polar residues" evidence="8">
    <location>
        <begin position="61"/>
        <end position="70"/>
    </location>
</feature>
<feature type="compositionally biased region" description="Polar residues" evidence="8">
    <location>
        <begin position="734"/>
        <end position="743"/>
    </location>
</feature>
<organism evidence="11 12">
    <name type="scientific">Pseudovirgaria hyperparasitica</name>
    <dbReference type="NCBI Taxonomy" id="470096"/>
    <lineage>
        <taxon>Eukaryota</taxon>
        <taxon>Fungi</taxon>
        <taxon>Dikarya</taxon>
        <taxon>Ascomycota</taxon>
        <taxon>Pezizomycotina</taxon>
        <taxon>Dothideomycetes</taxon>
        <taxon>Dothideomycetes incertae sedis</taxon>
        <taxon>Acrospermales</taxon>
        <taxon>Acrospermaceae</taxon>
        <taxon>Pseudovirgaria</taxon>
    </lineage>
</organism>
<keyword evidence="6" id="KW-0479">Metal-binding</keyword>
<feature type="region of interest" description="Disordered" evidence="8">
    <location>
        <begin position="977"/>
        <end position="1117"/>
    </location>
</feature>
<dbReference type="AlphaFoldDB" id="A0A6A6WM83"/>
<feature type="region of interest" description="Disordered" evidence="8">
    <location>
        <begin position="815"/>
        <end position="898"/>
    </location>
</feature>
<dbReference type="SUPFAM" id="SSF81631">
    <property type="entry name" value="PAP/OAS1 substrate-binding domain"/>
    <property type="match status" value="1"/>
</dbReference>
<protein>
    <recommendedName>
        <fullName evidence="4">polynucleotide adenylyltransferase</fullName>
        <ecNumber evidence="4">2.7.7.19</ecNumber>
    </recommendedName>
</protein>
<sequence>MTSREGPAMSTLRNELPLQPLRRSAQVSQPSSSVPTTPFQHPRARSRSPSPRATLGGHSPRSVTSETNGPLPSLRKPRASGCRYETGGVSSRRRIPYNIGDAPLDKIENVKQHLSPDEDKKLTADMKELYDRLLPTQESERSRSKLVQKLEHILKTEWPAEDFKVHVFGSSGNMLYTSDSDVDICIQTPMKALEKMHYLADALARHGMDRVVCVPSAKVPIVKIWDPELLLSCDMNVNNTLALSNTRMIKTYVQIDERVRPLAMIIKHWTKQRILNDAALGGTLSSYTWICMILNFLQTRDPPILPSLHNIAGHRKLTSDGTQSEFADDLDALRGSGKSNKETLGQLLFHFFRLYGHELDYETSVISVRNGRLLSRREKKWHVDDRVKEGRDRLCVEEPFNVSRNLGNSADDTAFRGIHEEIRRAFDCLANGGRLTEACEQYEYPTENPQYTEENGIFKKPSATKAILTSTTPTSTRGGRGGSGSKARGVSSRQGTHMYGRRASSAASFGNNRPPFLQSPSLGPQEYVNDLHKQLYHQYQLLEQQKAQLYAQTHAGAHHAQLQAHLQAQAQAHAQIMAQSQGRTHSVSGSPQMSGYTSGMTSPRMSDNGPATAPLFHGYLYHYPRTLEQMASAASPDGSSRTNPSSPSLAATMPYLRRTVHRSSAASDTPAASVRSHSQPARVFPPSHAIPGYPIPAIPPEYLSQPRYDLHQMQHPLQEAAPQQPTSAELPHQPLNTSTNLPQPVQPADRGIPKEYLGYYIGESPKPQDFTVQPIPSWSEIEGRQRQRRIIPEHHTSSLFPSSLKYSRSPSPLGSHFRSFSTSEGLGLTPTGAARPGKADRLGSVQPNPENGLLIVNGSYDPGRVIPSRDEVESSRSATTLSDTSPSDSVFPLELPEPRQKQLQANELLQRRDIGDHSTRNGASANSMASPRWKDSNGDAETMNRSGTREVQSQRHHQPTEGIQAIEIPKSRESFLHEPKSAGLGPLLSPVLETRTPSPTASRALETRSSSQVKPLLHAVPNGKTNSEHRPIALPPKSSTDSKQSQKAALPRITTDTNQFETNGLPNSASTPQSGVWQKTGSKKRLKKKNGGAKANGEASKGYGEPLPVNEADRKGG</sequence>